<keyword evidence="4" id="KW-0418">Kinase</keyword>
<evidence type="ECO:0000313" key="5">
    <source>
        <dbReference type="Proteomes" id="UP000056209"/>
    </source>
</evidence>
<accession>A0A124BS59</accession>
<reference evidence="5" key="1">
    <citation type="submission" date="2015-11" db="EMBL/GenBank/DDBJ databases">
        <title>Draft Genome Sequence of the Radioresistant Bacterium Deinococcus grandis, Isolated from Freshwater Fish in Japan.</title>
        <authorList>
            <person name="Satoh K."/>
            <person name="Onodera T."/>
            <person name="Omoso K."/>
            <person name="Takeda-Yano K."/>
            <person name="Katayama T."/>
            <person name="Oono Y."/>
            <person name="Narumi I."/>
        </authorList>
    </citation>
    <scope>NUCLEOTIDE SEQUENCE [LARGE SCALE GENOMIC DNA]</scope>
    <source>
        <strain evidence="5">ATCC 43672</strain>
    </source>
</reference>
<name>A0A124BS59_9DEIO</name>
<gene>
    <name evidence="4" type="ORF">DEIGR_200135</name>
</gene>
<dbReference type="GO" id="GO:0004674">
    <property type="term" value="F:protein serine/threonine kinase activity"/>
    <property type="evidence" value="ECO:0007669"/>
    <property type="project" value="UniProtKB-KW"/>
</dbReference>
<feature type="compositionally biased region" description="Basic and acidic residues" evidence="2">
    <location>
        <begin position="7"/>
        <end position="17"/>
    </location>
</feature>
<dbReference type="PROSITE" id="PS50887">
    <property type="entry name" value="GGDEF"/>
    <property type="match status" value="1"/>
</dbReference>
<dbReference type="CDD" id="cd01949">
    <property type="entry name" value="GGDEF"/>
    <property type="match status" value="1"/>
</dbReference>
<feature type="region of interest" description="Disordered" evidence="2">
    <location>
        <begin position="1"/>
        <end position="33"/>
    </location>
</feature>
<dbReference type="Gene3D" id="1.25.40.10">
    <property type="entry name" value="Tetratricopeptide repeat domain"/>
    <property type="match status" value="1"/>
</dbReference>
<feature type="domain" description="GGDEF" evidence="3">
    <location>
        <begin position="401"/>
        <end position="530"/>
    </location>
</feature>
<evidence type="ECO:0000313" key="4">
    <source>
        <dbReference type="EMBL" id="GAQ23280.1"/>
    </source>
</evidence>
<dbReference type="InterPro" id="IPR043128">
    <property type="entry name" value="Rev_trsase/Diguanyl_cyclase"/>
</dbReference>
<proteinExistence type="predicted"/>
<keyword evidence="5" id="KW-1185">Reference proteome</keyword>
<dbReference type="FunFam" id="3.30.70.270:FF:000001">
    <property type="entry name" value="Diguanylate cyclase domain protein"/>
    <property type="match status" value="1"/>
</dbReference>
<evidence type="ECO:0000256" key="1">
    <source>
        <dbReference type="SAM" id="Coils"/>
    </source>
</evidence>
<dbReference type="InterPro" id="IPR050469">
    <property type="entry name" value="Diguanylate_Cyclase"/>
</dbReference>
<dbReference type="GO" id="GO:0043709">
    <property type="term" value="P:cell adhesion involved in single-species biofilm formation"/>
    <property type="evidence" value="ECO:0007669"/>
    <property type="project" value="TreeGrafter"/>
</dbReference>
<dbReference type="Gene3D" id="3.30.70.270">
    <property type="match status" value="1"/>
</dbReference>
<dbReference type="InterPro" id="IPR029787">
    <property type="entry name" value="Nucleotide_cyclase"/>
</dbReference>
<dbReference type="NCBIfam" id="TIGR00254">
    <property type="entry name" value="GGDEF"/>
    <property type="match status" value="1"/>
</dbReference>
<dbReference type="EMBL" id="BCMS01000002">
    <property type="protein sequence ID" value="GAQ23280.1"/>
    <property type="molecule type" value="Genomic_DNA"/>
</dbReference>
<dbReference type="InterPro" id="IPR011990">
    <property type="entry name" value="TPR-like_helical_dom_sf"/>
</dbReference>
<dbReference type="GO" id="GO:0052621">
    <property type="term" value="F:diguanylate cyclase activity"/>
    <property type="evidence" value="ECO:0007669"/>
    <property type="project" value="TreeGrafter"/>
</dbReference>
<dbReference type="SUPFAM" id="SSF48452">
    <property type="entry name" value="TPR-like"/>
    <property type="match status" value="1"/>
</dbReference>
<dbReference type="PANTHER" id="PTHR45138">
    <property type="entry name" value="REGULATORY COMPONENTS OF SENSORY TRANSDUCTION SYSTEM"/>
    <property type="match status" value="1"/>
</dbReference>
<evidence type="ECO:0000256" key="2">
    <source>
        <dbReference type="SAM" id="MobiDB-lite"/>
    </source>
</evidence>
<organism evidence="4 5">
    <name type="scientific">Deinococcus grandis</name>
    <dbReference type="NCBI Taxonomy" id="57498"/>
    <lineage>
        <taxon>Bacteria</taxon>
        <taxon>Thermotogati</taxon>
        <taxon>Deinococcota</taxon>
        <taxon>Deinococci</taxon>
        <taxon>Deinococcales</taxon>
        <taxon>Deinococcaceae</taxon>
        <taxon>Deinococcus</taxon>
    </lineage>
</organism>
<dbReference type="Pfam" id="PF00990">
    <property type="entry name" value="GGDEF"/>
    <property type="match status" value="1"/>
</dbReference>
<dbReference type="SMART" id="SM00267">
    <property type="entry name" value="GGDEF"/>
    <property type="match status" value="1"/>
</dbReference>
<keyword evidence="4" id="KW-0723">Serine/threonine-protein kinase</keyword>
<dbReference type="SUPFAM" id="SSF55073">
    <property type="entry name" value="Nucleotide cyclase"/>
    <property type="match status" value="1"/>
</dbReference>
<dbReference type="AlphaFoldDB" id="A0A124BS59"/>
<comment type="caution">
    <text evidence="4">The sequence shown here is derived from an EMBL/GenBank/DDBJ whole genome shotgun (WGS) entry which is preliminary data.</text>
</comment>
<dbReference type="GO" id="GO:0005886">
    <property type="term" value="C:plasma membrane"/>
    <property type="evidence" value="ECO:0007669"/>
    <property type="project" value="TreeGrafter"/>
</dbReference>
<sequence>MTFQTASERRGAAHSDQDLPSPAAHVPPEDPVPSSLHLADHAWTLRDLDPDRARDLACRSAEGRAVLEAQVVLAYLDWRSGTFERASLNLAAALSTLRTEGPSVWQARAASVLSCLAGDLNEPDLALALLDEQIQLCEALDLTELWASGIHDLAVQLRELNPARSRELLLQAQDAFRRCRYPIGDLLVNGNFGDLDREAGQFDSALARYRAAQADPMIAQHPSIEAWTLHGVVRASALGGYPAPQAELARLRELLASPHLDVQVEVVAALSLHLPPGDAAGLLRGVLDRADLGSHYRAGLLHEQLSGALEATGDDRGALRHLKLARQHERHAHAGQTRHAARLMDVLRGMDDTRARNAALERHLNELRTLHAQAQRQSLTDPLTGLGNRRQFQEDLQTLTGHDALLLVDLDHFKRVNDTLGHPTGDAVLAQLGRLLASASRGEDRAYRYGGEEFALILRGLPPHALDGVAERVRAAVERSVFPDVPWTLTVSIGAARAAELSGETLLRGADEALYAAKRAGRNRVCRWPLTPGAAPGADLGGLLRPLDAAAL</sequence>
<dbReference type="InterPro" id="IPR000160">
    <property type="entry name" value="GGDEF_dom"/>
</dbReference>
<dbReference type="PANTHER" id="PTHR45138:SF9">
    <property type="entry name" value="DIGUANYLATE CYCLASE DGCM-RELATED"/>
    <property type="match status" value="1"/>
</dbReference>
<dbReference type="GO" id="GO:1902201">
    <property type="term" value="P:negative regulation of bacterial-type flagellum-dependent cell motility"/>
    <property type="evidence" value="ECO:0007669"/>
    <property type="project" value="TreeGrafter"/>
</dbReference>
<protein>
    <submittedName>
        <fullName evidence="4">Diguanylate cyclase and serine/threonine protein kinase with TPR repeats</fullName>
    </submittedName>
</protein>
<feature type="coiled-coil region" evidence="1">
    <location>
        <begin position="350"/>
        <end position="377"/>
    </location>
</feature>
<evidence type="ECO:0000259" key="3">
    <source>
        <dbReference type="PROSITE" id="PS50887"/>
    </source>
</evidence>
<keyword evidence="4" id="KW-0808">Transferase</keyword>
<dbReference type="Proteomes" id="UP000056209">
    <property type="component" value="Unassembled WGS sequence"/>
</dbReference>
<keyword evidence="1" id="KW-0175">Coiled coil</keyword>